<feature type="chain" id="PRO_5045470858" evidence="2">
    <location>
        <begin position="25"/>
        <end position="327"/>
    </location>
</feature>
<dbReference type="InterPro" id="IPR006311">
    <property type="entry name" value="TAT_signal"/>
</dbReference>
<dbReference type="Gene3D" id="3.40.190.170">
    <property type="entry name" value="Bacterial extracellular solute-binding protein, family 7"/>
    <property type="match status" value="1"/>
</dbReference>
<dbReference type="Proteomes" id="UP001501588">
    <property type="component" value="Unassembled WGS sequence"/>
</dbReference>
<dbReference type="RefSeq" id="WP_343896406.1">
    <property type="nucleotide sequence ID" value="NZ_BAAAFZ010000051.1"/>
</dbReference>
<dbReference type="NCBIfam" id="NF037995">
    <property type="entry name" value="TRAP_S1"/>
    <property type="match status" value="1"/>
</dbReference>
<dbReference type="InterPro" id="IPR018389">
    <property type="entry name" value="DctP_fam"/>
</dbReference>
<dbReference type="EMBL" id="BAAAFZ010000051">
    <property type="protein sequence ID" value="GAA0591484.1"/>
    <property type="molecule type" value="Genomic_DNA"/>
</dbReference>
<keyword evidence="4" id="KW-1185">Reference proteome</keyword>
<dbReference type="InterPro" id="IPR038404">
    <property type="entry name" value="TRAP_DctP_sf"/>
</dbReference>
<dbReference type="PANTHER" id="PTHR33376">
    <property type="match status" value="1"/>
</dbReference>
<protein>
    <submittedName>
        <fullName evidence="3">TRAP transporter substrate-binding protein DctP</fullName>
    </submittedName>
</protein>
<dbReference type="CDD" id="cd13602">
    <property type="entry name" value="PBP2_TRAP_BpDctp6_7"/>
    <property type="match status" value="1"/>
</dbReference>
<proteinExistence type="predicted"/>
<dbReference type="PROSITE" id="PS51318">
    <property type="entry name" value="TAT"/>
    <property type="match status" value="1"/>
</dbReference>
<comment type="caution">
    <text evidence="3">The sequence shown here is derived from an EMBL/GenBank/DDBJ whole genome shotgun (WGS) entry which is preliminary data.</text>
</comment>
<name>A0ABN1FIT8_9PROT</name>
<evidence type="ECO:0000313" key="4">
    <source>
        <dbReference type="Proteomes" id="UP001501588"/>
    </source>
</evidence>
<dbReference type="PANTHER" id="PTHR33376:SF4">
    <property type="entry name" value="SIALIC ACID-BINDING PERIPLASMIC PROTEIN SIAP"/>
    <property type="match status" value="1"/>
</dbReference>
<evidence type="ECO:0000313" key="3">
    <source>
        <dbReference type="EMBL" id="GAA0591484.1"/>
    </source>
</evidence>
<organism evidence="3 4">
    <name type="scientific">Craurococcus roseus</name>
    <dbReference type="NCBI Taxonomy" id="77585"/>
    <lineage>
        <taxon>Bacteria</taxon>
        <taxon>Pseudomonadati</taxon>
        <taxon>Pseudomonadota</taxon>
        <taxon>Alphaproteobacteria</taxon>
        <taxon>Acetobacterales</taxon>
        <taxon>Acetobacteraceae</taxon>
        <taxon>Craurococcus</taxon>
    </lineage>
</organism>
<keyword evidence="1 2" id="KW-0732">Signal</keyword>
<feature type="signal peptide" evidence="2">
    <location>
        <begin position="1"/>
        <end position="24"/>
    </location>
</feature>
<sequence>MPLTRRAALSALAAASVVPAAASAQTRWQMATPYPDGNFHTINIREFLKEVEQATGGKLAVQVHSNASLLPQQGIKRGVQQGQVQMGEILLSAYANEDPMFDADSLPFLVADLKEAKRLSDLHKPFVEARFQRQGLSLLYMVGWPPGGFYTQVPLTGIDVLKGSRFRTFNAMSTRFATLVGANPVQVQQAELAQAFATGIATAMVTSAQTGVDTSAWDYAKVFTPANFTMTKNAVFVSRRALDGLPKDQGDAIRAAAAKAEERGWRMSEEATAAAEKRLAERGLTIGTVPPDVKEAFRKIGETMAEEWVAKVGDDGRKLLDSLRAAR</sequence>
<accession>A0ABN1FIT8</accession>
<gene>
    <name evidence="3" type="primary">dctP</name>
    <name evidence="3" type="ORF">GCM10009416_32380</name>
</gene>
<evidence type="ECO:0000256" key="1">
    <source>
        <dbReference type="ARBA" id="ARBA00022729"/>
    </source>
</evidence>
<evidence type="ECO:0000256" key="2">
    <source>
        <dbReference type="SAM" id="SignalP"/>
    </source>
</evidence>
<dbReference type="Pfam" id="PF03480">
    <property type="entry name" value="DctP"/>
    <property type="match status" value="1"/>
</dbReference>
<reference evidence="3 4" key="1">
    <citation type="journal article" date="2019" name="Int. J. Syst. Evol. Microbiol.">
        <title>The Global Catalogue of Microorganisms (GCM) 10K type strain sequencing project: providing services to taxonomists for standard genome sequencing and annotation.</title>
        <authorList>
            <consortium name="The Broad Institute Genomics Platform"/>
            <consortium name="The Broad Institute Genome Sequencing Center for Infectious Disease"/>
            <person name="Wu L."/>
            <person name="Ma J."/>
        </authorList>
    </citation>
    <scope>NUCLEOTIDE SEQUENCE [LARGE SCALE GENOMIC DNA]</scope>
    <source>
        <strain evidence="3 4">JCM 9933</strain>
    </source>
</reference>